<reference evidence="5 6" key="1">
    <citation type="submission" date="2020-08" db="EMBL/GenBank/DDBJ databases">
        <title>Sequencing the genomes of 1000 actinobacteria strains.</title>
        <authorList>
            <person name="Klenk H.-P."/>
        </authorList>
    </citation>
    <scope>NUCLEOTIDE SEQUENCE [LARGE SCALE GENOMIC DNA]</scope>
    <source>
        <strain evidence="5 6">DSM 45790</strain>
    </source>
</reference>
<name>A0A7W8Z6A8_9ACTN</name>
<evidence type="ECO:0000313" key="5">
    <source>
        <dbReference type="EMBL" id="MBB5628157.1"/>
    </source>
</evidence>
<dbReference type="EC" id="2.7.7.7" evidence="5"/>
<dbReference type="GO" id="GO:0005829">
    <property type="term" value="C:cytosol"/>
    <property type="evidence" value="ECO:0007669"/>
    <property type="project" value="TreeGrafter"/>
</dbReference>
<keyword evidence="3" id="KW-0269">Exonuclease</keyword>
<keyword evidence="2" id="KW-0378">Hydrolase</keyword>
<protein>
    <submittedName>
        <fullName evidence="5">DNA polymerase-3 subunit epsilon</fullName>
        <ecNumber evidence="5">2.7.7.7</ecNumber>
    </submittedName>
</protein>
<dbReference type="InterPro" id="IPR029024">
    <property type="entry name" value="TerB-like"/>
</dbReference>
<dbReference type="InterPro" id="IPR036420">
    <property type="entry name" value="BRCT_dom_sf"/>
</dbReference>
<dbReference type="SUPFAM" id="SSF52113">
    <property type="entry name" value="BRCT domain"/>
    <property type="match status" value="1"/>
</dbReference>
<dbReference type="SMART" id="SM00479">
    <property type="entry name" value="EXOIII"/>
    <property type="match status" value="1"/>
</dbReference>
<dbReference type="Pfam" id="PF00929">
    <property type="entry name" value="RNase_T"/>
    <property type="match status" value="1"/>
</dbReference>
<dbReference type="FunFam" id="3.30.420.10:FF:000045">
    <property type="entry name" value="3'-5' exonuclease DinG"/>
    <property type="match status" value="1"/>
</dbReference>
<evidence type="ECO:0000259" key="4">
    <source>
        <dbReference type="SMART" id="SM00479"/>
    </source>
</evidence>
<evidence type="ECO:0000313" key="6">
    <source>
        <dbReference type="Proteomes" id="UP000588112"/>
    </source>
</evidence>
<keyword evidence="5" id="KW-0548">Nucleotidyltransferase</keyword>
<dbReference type="CDD" id="cd06127">
    <property type="entry name" value="DEDDh"/>
    <property type="match status" value="1"/>
</dbReference>
<dbReference type="InterPro" id="IPR012337">
    <property type="entry name" value="RNaseH-like_sf"/>
</dbReference>
<comment type="caution">
    <text evidence="5">The sequence shown here is derived from an EMBL/GenBank/DDBJ whole genome shotgun (WGS) entry which is preliminary data.</text>
</comment>
<dbReference type="AlphaFoldDB" id="A0A7W8Z6A8"/>
<proteinExistence type="predicted"/>
<keyword evidence="5" id="KW-0808">Transferase</keyword>
<dbReference type="SUPFAM" id="SSF158682">
    <property type="entry name" value="TerB-like"/>
    <property type="match status" value="1"/>
</dbReference>
<evidence type="ECO:0000256" key="3">
    <source>
        <dbReference type="ARBA" id="ARBA00022839"/>
    </source>
</evidence>
<dbReference type="RefSeq" id="WP_184612718.1">
    <property type="nucleotide sequence ID" value="NZ_BOOS01000017.1"/>
</dbReference>
<dbReference type="GO" id="GO:0008408">
    <property type="term" value="F:3'-5' exonuclease activity"/>
    <property type="evidence" value="ECO:0007669"/>
    <property type="project" value="TreeGrafter"/>
</dbReference>
<feature type="domain" description="Exonuclease" evidence="4">
    <location>
        <begin position="5"/>
        <end position="172"/>
    </location>
</feature>
<dbReference type="InterPro" id="IPR036397">
    <property type="entry name" value="RNaseH_sf"/>
</dbReference>
<dbReference type="SUPFAM" id="SSF53098">
    <property type="entry name" value="Ribonuclease H-like"/>
    <property type="match status" value="1"/>
</dbReference>
<evidence type="ECO:0000256" key="2">
    <source>
        <dbReference type="ARBA" id="ARBA00022801"/>
    </source>
</evidence>
<organism evidence="5 6">
    <name type="scientific">Sphaerisporangium krabiense</name>
    <dbReference type="NCBI Taxonomy" id="763782"/>
    <lineage>
        <taxon>Bacteria</taxon>
        <taxon>Bacillati</taxon>
        <taxon>Actinomycetota</taxon>
        <taxon>Actinomycetes</taxon>
        <taxon>Streptosporangiales</taxon>
        <taxon>Streptosporangiaceae</taxon>
        <taxon>Sphaerisporangium</taxon>
    </lineage>
</organism>
<dbReference type="InterPro" id="IPR013520">
    <property type="entry name" value="Ribonucl_H"/>
</dbReference>
<sequence length="402" mass="43450">MREHGYAVVDVETTGLRPGWHDRIVEVGVVQVDGSGRVTGEWGTLVNPGRDLGPQRIHRISAADVRHAPSFADVAGTVADLLRGRVVCAHNLPFDLLFLSSEFARLGVEAPLRPEEGVCTMRWAPHFMPGAPRNLAGCCALAEVDLSGHHDAVVDARAAAGLLGHYIARAGERVPWHDLFAASAAARWPGLPGSAAVPVRRGVSADRDTPFLERVLDRMPRVPEPAVADTYLALLDQALLDHHISPTEADALVDFAALMGLGRADLGRLHLDYLAALVRAARAEGEVTGAHREEFAHVTRLLGLPGDAAARVAAEEGRPRPGVPFRLERGDMVAFTGETEEQRAVWEERARAAGYVPHPRVTRQVRLLVAADPDTLSRKARAARVYGVPIVTTEAFLRMTGR</sequence>
<keyword evidence="1" id="KW-0540">Nuclease</keyword>
<evidence type="ECO:0000256" key="1">
    <source>
        <dbReference type="ARBA" id="ARBA00022722"/>
    </source>
</evidence>
<keyword evidence="6" id="KW-1185">Reference proteome</keyword>
<dbReference type="Proteomes" id="UP000588112">
    <property type="component" value="Unassembled WGS sequence"/>
</dbReference>
<dbReference type="EMBL" id="JACHBR010000001">
    <property type="protein sequence ID" value="MBB5628157.1"/>
    <property type="molecule type" value="Genomic_DNA"/>
</dbReference>
<gene>
    <name evidence="5" type="ORF">BJ981_003856</name>
</gene>
<dbReference type="PANTHER" id="PTHR30231:SF4">
    <property type="entry name" value="PROTEIN NEN2"/>
    <property type="match status" value="1"/>
</dbReference>
<dbReference type="Gene3D" id="3.30.420.10">
    <property type="entry name" value="Ribonuclease H-like superfamily/Ribonuclease H"/>
    <property type="match status" value="1"/>
</dbReference>
<dbReference type="GO" id="GO:0003887">
    <property type="term" value="F:DNA-directed DNA polymerase activity"/>
    <property type="evidence" value="ECO:0007669"/>
    <property type="project" value="UniProtKB-EC"/>
</dbReference>
<dbReference type="Gene3D" id="3.40.50.10190">
    <property type="entry name" value="BRCT domain"/>
    <property type="match status" value="1"/>
</dbReference>
<accession>A0A7W8Z6A8</accession>
<dbReference type="PANTHER" id="PTHR30231">
    <property type="entry name" value="DNA POLYMERASE III SUBUNIT EPSILON"/>
    <property type="match status" value="1"/>
</dbReference>
<dbReference type="GO" id="GO:0003676">
    <property type="term" value="F:nucleic acid binding"/>
    <property type="evidence" value="ECO:0007669"/>
    <property type="project" value="InterPro"/>
</dbReference>